<name>A0A0F4QJP1_9GAMM</name>
<dbReference type="Gene3D" id="3.30.450.40">
    <property type="match status" value="1"/>
</dbReference>
<organism evidence="1 2">
    <name type="scientific">Pseudoalteromonas rubra</name>
    <dbReference type="NCBI Taxonomy" id="43658"/>
    <lineage>
        <taxon>Bacteria</taxon>
        <taxon>Pseudomonadati</taxon>
        <taxon>Pseudomonadota</taxon>
        <taxon>Gammaproteobacteria</taxon>
        <taxon>Alteromonadales</taxon>
        <taxon>Pseudoalteromonadaceae</taxon>
        <taxon>Pseudoalteromonas</taxon>
    </lineage>
</organism>
<evidence type="ECO:0008006" key="3">
    <source>
        <dbReference type="Google" id="ProtNLM"/>
    </source>
</evidence>
<dbReference type="OrthoDB" id="8525200at2"/>
<evidence type="ECO:0000313" key="2">
    <source>
        <dbReference type="Proteomes" id="UP000033452"/>
    </source>
</evidence>
<dbReference type="EMBL" id="JXYA01000037">
    <property type="protein sequence ID" value="KJZ07475.1"/>
    <property type="molecule type" value="Genomic_DNA"/>
</dbReference>
<comment type="caution">
    <text evidence="1">The sequence shown here is derived from an EMBL/GenBank/DDBJ whole genome shotgun (WGS) entry which is preliminary data.</text>
</comment>
<reference evidence="1 2" key="1">
    <citation type="journal article" date="2015" name="BMC Genomics">
        <title>Genome mining reveals unlocked bioactive potential of marine Gram-negative bacteria.</title>
        <authorList>
            <person name="Machado H."/>
            <person name="Sonnenschein E.C."/>
            <person name="Melchiorsen J."/>
            <person name="Gram L."/>
        </authorList>
    </citation>
    <scope>NUCLEOTIDE SEQUENCE [LARGE SCALE GENOMIC DNA]</scope>
    <source>
        <strain evidence="1 2">S2471</strain>
    </source>
</reference>
<protein>
    <recommendedName>
        <fullName evidence="3">DUF484 domain-containing protein</fullName>
    </recommendedName>
</protein>
<dbReference type="RefSeq" id="WP_046005870.1">
    <property type="nucleotide sequence ID" value="NZ_JXYA01000037.1"/>
</dbReference>
<dbReference type="Proteomes" id="UP000033452">
    <property type="component" value="Unassembled WGS sequence"/>
</dbReference>
<sequence>MSHSEGPLTHQQVQDFLHQHPDFLLAHPYLLLELNLYNDTQGAPNLALLQQRTLREQNQQLQKQIAQMVAHAQENEQIYRLFSECQRRLWQCQNVSALTELLSQELTQLPNVNHCQLVNLSDDSEQARAVNALRHSRLKDSNGYQGRLNQAERTGLVEDEQCQSFALYTLGDKDNPQAVLLFASHCADHFAPGNGSLFVSELVSSLQLRLQHLA</sequence>
<evidence type="ECO:0000313" key="1">
    <source>
        <dbReference type="EMBL" id="KJZ07475.1"/>
    </source>
</evidence>
<proteinExistence type="predicted"/>
<gene>
    <name evidence="1" type="ORF">TW77_15400</name>
</gene>
<dbReference type="PANTHER" id="PTHR38765:SF1">
    <property type="entry name" value="DUF484 DOMAIN-CONTAINING PROTEIN"/>
    <property type="match status" value="1"/>
</dbReference>
<dbReference type="InterPro" id="IPR007435">
    <property type="entry name" value="DUF484"/>
</dbReference>
<dbReference type="PANTHER" id="PTHR38765">
    <property type="entry name" value="DUF484 DOMAIN-CONTAINING PROTEIN"/>
    <property type="match status" value="1"/>
</dbReference>
<dbReference type="AlphaFoldDB" id="A0A0F4QJP1"/>
<keyword evidence="2" id="KW-1185">Reference proteome</keyword>
<dbReference type="Pfam" id="PF04340">
    <property type="entry name" value="DUF484"/>
    <property type="match status" value="1"/>
</dbReference>
<accession>A0A0F4QJP1</accession>
<dbReference type="InterPro" id="IPR029016">
    <property type="entry name" value="GAF-like_dom_sf"/>
</dbReference>
<dbReference type="PATRIC" id="fig|43658.5.peg.3257"/>